<dbReference type="GO" id="GO:0016790">
    <property type="term" value="F:thiolester hydrolase activity"/>
    <property type="evidence" value="ECO:0007669"/>
    <property type="project" value="UniProtKB-ARBA"/>
</dbReference>
<dbReference type="SUPFAM" id="SSF54637">
    <property type="entry name" value="Thioesterase/thiol ester dehydrase-isomerase"/>
    <property type="match status" value="1"/>
</dbReference>
<dbReference type="CDD" id="cd03443">
    <property type="entry name" value="PaaI_thioesterase"/>
    <property type="match status" value="1"/>
</dbReference>
<evidence type="ECO:0000259" key="1">
    <source>
        <dbReference type="Pfam" id="PF03061"/>
    </source>
</evidence>
<protein>
    <submittedName>
        <fullName evidence="2">PaaI family thioesterase</fullName>
    </submittedName>
</protein>
<evidence type="ECO:0000313" key="2">
    <source>
        <dbReference type="EMBL" id="QNT71118.1"/>
    </source>
</evidence>
<keyword evidence="3" id="KW-1185">Reference proteome</keyword>
<dbReference type="EMBL" id="CP053923">
    <property type="protein sequence ID" value="QNT71118.1"/>
    <property type="molecule type" value="Genomic_DNA"/>
</dbReference>
<dbReference type="InterPro" id="IPR006683">
    <property type="entry name" value="Thioestr_dom"/>
</dbReference>
<reference evidence="2 3" key="1">
    <citation type="submission" date="2020-05" db="EMBL/GenBank/DDBJ databases">
        <title>Complete closed genome sequence of Defluviicoccus vanus.</title>
        <authorList>
            <person name="Bessarab I."/>
            <person name="Arumugam K."/>
            <person name="Maszenan A.M."/>
            <person name="Seviour R.J."/>
            <person name="Williams R.B."/>
        </authorList>
    </citation>
    <scope>NUCLEOTIDE SEQUENCE [LARGE SCALE GENOMIC DNA]</scope>
    <source>
        <strain evidence="2 3">Ben 114</strain>
    </source>
</reference>
<accession>A0A7H1N5Y2</accession>
<dbReference type="AlphaFoldDB" id="A0A7H1N5Y2"/>
<dbReference type="Pfam" id="PF03061">
    <property type="entry name" value="4HBT"/>
    <property type="match status" value="1"/>
</dbReference>
<name>A0A7H1N5Y2_9PROT</name>
<gene>
    <name evidence="2" type="ORF">HQ394_04030</name>
</gene>
<dbReference type="InterPro" id="IPR029069">
    <property type="entry name" value="HotDog_dom_sf"/>
</dbReference>
<organism evidence="2 3">
    <name type="scientific">Defluviicoccus vanus</name>
    <dbReference type="NCBI Taxonomy" id="111831"/>
    <lineage>
        <taxon>Bacteria</taxon>
        <taxon>Pseudomonadati</taxon>
        <taxon>Pseudomonadota</taxon>
        <taxon>Alphaproteobacteria</taxon>
        <taxon>Rhodospirillales</taxon>
        <taxon>Rhodospirillaceae</taxon>
        <taxon>Defluviicoccus</taxon>
    </lineage>
</organism>
<feature type="domain" description="Thioesterase" evidence="1">
    <location>
        <begin position="17"/>
        <end position="91"/>
    </location>
</feature>
<dbReference type="Gene3D" id="3.10.129.10">
    <property type="entry name" value="Hotdog Thioesterase"/>
    <property type="match status" value="1"/>
</dbReference>
<dbReference type="Proteomes" id="UP000516369">
    <property type="component" value="Chromosome"/>
</dbReference>
<dbReference type="KEGG" id="dvn:HQ394_04030"/>
<proteinExistence type="predicted"/>
<sequence>MTVLRFRHSNVGNYTLNLIHGGVVGALLEHAAIMHLLIETEIAVVPKIINLSIDFLRPVRGADAFARGTVIRQGRLVANVRAEVWQDDPAKPLAAAHAHFLLK</sequence>
<evidence type="ECO:0000313" key="3">
    <source>
        <dbReference type="Proteomes" id="UP000516369"/>
    </source>
</evidence>